<proteinExistence type="predicted"/>
<reference evidence="2" key="1">
    <citation type="journal article" date="2007" name="Nature">
        <title>The grapevine genome sequence suggests ancestral hexaploidization in major angiosperm phyla.</title>
        <authorList>
            <consortium name="The French-Italian Public Consortium for Grapevine Genome Characterization."/>
            <person name="Jaillon O."/>
            <person name="Aury J.-M."/>
            <person name="Noel B."/>
            <person name="Policriti A."/>
            <person name="Clepet C."/>
            <person name="Casagrande A."/>
            <person name="Choisne N."/>
            <person name="Aubourg S."/>
            <person name="Vitulo N."/>
            <person name="Jubin C."/>
            <person name="Vezzi A."/>
            <person name="Legeai F."/>
            <person name="Hugueney P."/>
            <person name="Dasilva C."/>
            <person name="Horner D."/>
            <person name="Mica E."/>
            <person name="Jublot D."/>
            <person name="Poulain J."/>
            <person name="Bruyere C."/>
            <person name="Billault A."/>
            <person name="Segurens B."/>
            <person name="Gouyvenoux M."/>
            <person name="Ugarte E."/>
            <person name="Cattonaro F."/>
            <person name="Anthouard V."/>
            <person name="Vico V."/>
            <person name="Del Fabbro C."/>
            <person name="Alaux M."/>
            <person name="Di Gaspero G."/>
            <person name="Dumas V."/>
            <person name="Felice N."/>
            <person name="Paillard S."/>
            <person name="Juman I."/>
            <person name="Moroldo M."/>
            <person name="Scalabrin S."/>
            <person name="Canaguier A."/>
            <person name="Le Clainche I."/>
            <person name="Malacrida G."/>
            <person name="Durand E."/>
            <person name="Pesole G."/>
            <person name="Laucou V."/>
            <person name="Chatelet P."/>
            <person name="Merdinoglu D."/>
            <person name="Delledonne M."/>
            <person name="Pezzotti M."/>
            <person name="Lecharny A."/>
            <person name="Scarpelli C."/>
            <person name="Artiguenave F."/>
            <person name="Pe M.E."/>
            <person name="Valle G."/>
            <person name="Morgante M."/>
            <person name="Caboche M."/>
            <person name="Adam-Blondon A.-F."/>
            <person name="Weissenbach J."/>
            <person name="Quetier F."/>
            <person name="Wincker P."/>
        </authorList>
    </citation>
    <scope>NUCLEOTIDE SEQUENCE [LARGE SCALE GENOMIC DNA]</scope>
    <source>
        <strain evidence="2">cv. Pinot noir / PN40024</strain>
    </source>
</reference>
<dbReference type="InParanoid" id="F6HJM2"/>
<accession>F6HJM2</accession>
<dbReference type="Proteomes" id="UP000009183">
    <property type="component" value="Chromosome 12"/>
</dbReference>
<gene>
    <name evidence="1" type="ordered locus">VIT_12s0178g00110</name>
</gene>
<organism evidence="1 2">
    <name type="scientific">Vitis vinifera</name>
    <name type="common">Grape</name>
    <dbReference type="NCBI Taxonomy" id="29760"/>
    <lineage>
        <taxon>Eukaryota</taxon>
        <taxon>Viridiplantae</taxon>
        <taxon>Streptophyta</taxon>
        <taxon>Embryophyta</taxon>
        <taxon>Tracheophyta</taxon>
        <taxon>Spermatophyta</taxon>
        <taxon>Magnoliopsida</taxon>
        <taxon>eudicotyledons</taxon>
        <taxon>Gunneridae</taxon>
        <taxon>Pentapetalae</taxon>
        <taxon>rosids</taxon>
        <taxon>Vitales</taxon>
        <taxon>Vitaceae</taxon>
        <taxon>Viteae</taxon>
        <taxon>Vitis</taxon>
    </lineage>
</organism>
<name>F6HJM2_VITVI</name>
<dbReference type="AlphaFoldDB" id="F6HJM2"/>
<dbReference type="HOGENOM" id="CLU_3018183_0_0_1"/>
<sequence>MPIRGTICSYLFVASGQQNCWNFVMRTSIPNCLEISNTLHVQHVSKDDLLLMNWEN</sequence>
<keyword evidence="2" id="KW-1185">Reference proteome</keyword>
<protein>
    <submittedName>
        <fullName evidence="1">Uncharacterized protein</fullName>
    </submittedName>
</protein>
<evidence type="ECO:0000313" key="1">
    <source>
        <dbReference type="EMBL" id="CCB52784.1"/>
    </source>
</evidence>
<evidence type="ECO:0000313" key="2">
    <source>
        <dbReference type="Proteomes" id="UP000009183"/>
    </source>
</evidence>
<dbReference type="PaxDb" id="29760-VIT_12s0178g00110.t01"/>
<dbReference type="EMBL" id="FN595785">
    <property type="protein sequence ID" value="CCB52784.1"/>
    <property type="molecule type" value="Genomic_DNA"/>
</dbReference>